<keyword evidence="1" id="KW-0732">Signal</keyword>
<evidence type="ECO:0000256" key="1">
    <source>
        <dbReference type="ARBA" id="ARBA00022729"/>
    </source>
</evidence>
<dbReference type="RefSeq" id="WP_154528194.1">
    <property type="nucleotide sequence ID" value="NZ_VUNH01000003.1"/>
</dbReference>
<dbReference type="GO" id="GO:0017089">
    <property type="term" value="F:glycolipid transfer activity"/>
    <property type="evidence" value="ECO:0007669"/>
    <property type="project" value="TreeGrafter"/>
</dbReference>
<dbReference type="PANTHER" id="PTHR36504:SF1">
    <property type="entry name" value="LIPOPOLYSACCHARIDE EXPORT SYSTEM PROTEIN LPTA"/>
    <property type="match status" value="1"/>
</dbReference>
<dbReference type="GO" id="GO:0015920">
    <property type="term" value="P:lipopolysaccharide transport"/>
    <property type="evidence" value="ECO:0007669"/>
    <property type="project" value="TreeGrafter"/>
</dbReference>
<evidence type="ECO:0000313" key="3">
    <source>
        <dbReference type="EMBL" id="MST55080.1"/>
    </source>
</evidence>
<evidence type="ECO:0000256" key="2">
    <source>
        <dbReference type="SAM" id="MobiDB-lite"/>
    </source>
</evidence>
<dbReference type="InterPro" id="IPR052037">
    <property type="entry name" value="LPS_export_LptA"/>
</dbReference>
<comment type="caution">
    <text evidence="3">The sequence shown here is derived from an EMBL/GenBank/DDBJ whole genome shotgun (WGS) entry which is preliminary data.</text>
</comment>
<evidence type="ECO:0000313" key="4">
    <source>
        <dbReference type="Proteomes" id="UP000473699"/>
    </source>
</evidence>
<reference evidence="3 4" key="1">
    <citation type="submission" date="2019-08" db="EMBL/GenBank/DDBJ databases">
        <title>In-depth cultivation of the pig gut microbiome towards novel bacterial diversity and tailored functional studies.</title>
        <authorList>
            <person name="Wylensek D."/>
            <person name="Hitch T.C.A."/>
            <person name="Clavel T."/>
        </authorList>
    </citation>
    <scope>NUCLEOTIDE SEQUENCE [LARGE SCALE GENOMIC DNA]</scope>
    <source>
        <strain evidence="3 4">SM-530-WT-4B</strain>
    </source>
</reference>
<dbReference type="Gene3D" id="2.60.450.10">
    <property type="entry name" value="Lipopolysaccharide (LPS) transport protein A like domain"/>
    <property type="match status" value="2"/>
</dbReference>
<feature type="region of interest" description="Disordered" evidence="2">
    <location>
        <begin position="256"/>
        <end position="297"/>
    </location>
</feature>
<name>A0A6L5Y9V7_9BACT</name>
<dbReference type="Proteomes" id="UP000473699">
    <property type="component" value="Unassembled WGS sequence"/>
</dbReference>
<dbReference type="GO" id="GO:0030288">
    <property type="term" value="C:outer membrane-bounded periplasmic space"/>
    <property type="evidence" value="ECO:0007669"/>
    <property type="project" value="TreeGrafter"/>
</dbReference>
<accession>A0A6L5Y9V7</accession>
<dbReference type="AlphaFoldDB" id="A0A6L5Y9V7"/>
<proteinExistence type="predicted"/>
<gene>
    <name evidence="3" type="ORF">FYJ74_03335</name>
</gene>
<dbReference type="EMBL" id="VUNH01000003">
    <property type="protein sequence ID" value="MST55080.1"/>
    <property type="molecule type" value="Genomic_DNA"/>
</dbReference>
<sequence length="297" mass="31506">MSVLLLAAGGAALPAAPVATQLTADAMDYDMESGEFKAQGHVTLKREDVTLTSAYGEASTKTQKARLWRSVRVFGTYRGEKIDAVCAELTADFSVSGGSYVMKGSVDAAFGSRVLRAATARLSGQTFGAEDVTHFEDKDRNMVMTCAALSGDYDAQGLRAAEGKGNVTVVQQDEEKVSRLWCDALSYSRAADTLTGTGSAKIHVQSKSGKTQETTIECEKLDYSVGGNVVTATGDARAVQDGRRISAQTLIYHPDTGRLEAKGTPRISVDLTNLKPSPRTPAKNDAPVAESKKGGRK</sequence>
<organism evidence="3 4">
    <name type="scientific">Pyramidobacter porci</name>
    <dbReference type="NCBI Taxonomy" id="2605789"/>
    <lineage>
        <taxon>Bacteria</taxon>
        <taxon>Thermotogati</taxon>
        <taxon>Synergistota</taxon>
        <taxon>Synergistia</taxon>
        <taxon>Synergistales</taxon>
        <taxon>Dethiosulfovibrionaceae</taxon>
        <taxon>Pyramidobacter</taxon>
    </lineage>
</organism>
<dbReference type="PANTHER" id="PTHR36504">
    <property type="entry name" value="LIPOPOLYSACCHARIDE EXPORT SYSTEM PROTEIN LPTA"/>
    <property type="match status" value="1"/>
</dbReference>
<evidence type="ECO:0008006" key="5">
    <source>
        <dbReference type="Google" id="ProtNLM"/>
    </source>
</evidence>
<protein>
    <recommendedName>
        <fullName evidence="5">Organic solvent tolerance-like N-terminal domain-containing protein</fullName>
    </recommendedName>
</protein>
<keyword evidence="4" id="KW-1185">Reference proteome</keyword>
<dbReference type="GO" id="GO:0009279">
    <property type="term" value="C:cell outer membrane"/>
    <property type="evidence" value="ECO:0007669"/>
    <property type="project" value="TreeGrafter"/>
</dbReference>